<evidence type="ECO:0000313" key="1">
    <source>
        <dbReference type="EMBL" id="CAG8494118.1"/>
    </source>
</evidence>
<dbReference type="Proteomes" id="UP000789525">
    <property type="component" value="Unassembled WGS sequence"/>
</dbReference>
<protein>
    <submittedName>
        <fullName evidence="1">7440_t:CDS:1</fullName>
    </submittedName>
</protein>
<keyword evidence="2" id="KW-1185">Reference proteome</keyword>
<dbReference type="EMBL" id="CAJVPT010003303">
    <property type="protein sequence ID" value="CAG8494118.1"/>
    <property type="molecule type" value="Genomic_DNA"/>
</dbReference>
<comment type="caution">
    <text evidence="1">The sequence shown here is derived from an EMBL/GenBank/DDBJ whole genome shotgun (WGS) entry which is preliminary data.</text>
</comment>
<organism evidence="1 2">
    <name type="scientific">Acaulospora colombiana</name>
    <dbReference type="NCBI Taxonomy" id="27376"/>
    <lineage>
        <taxon>Eukaryota</taxon>
        <taxon>Fungi</taxon>
        <taxon>Fungi incertae sedis</taxon>
        <taxon>Mucoromycota</taxon>
        <taxon>Glomeromycotina</taxon>
        <taxon>Glomeromycetes</taxon>
        <taxon>Diversisporales</taxon>
        <taxon>Acaulosporaceae</taxon>
        <taxon>Acaulospora</taxon>
    </lineage>
</organism>
<accession>A0ACA9KX54</accession>
<name>A0ACA9KX54_9GLOM</name>
<gene>
    <name evidence="1" type="ORF">ACOLOM_LOCUS2505</name>
</gene>
<sequence length="144" mass="17201">MTGSKERLPRHQIDELGRKEEEFLEKDRSLLEFHLLLKNYEPYICVLQIGILNPVARKKMITMITGSKERLPRHQIDELGQKEEEFLEKDRSLLEFHLLLENYEPYICVLQIGIRIQVGIERRTERRTKLKIVTESNSLRMQIK</sequence>
<feature type="non-terminal residue" evidence="1">
    <location>
        <position position="144"/>
    </location>
</feature>
<proteinExistence type="predicted"/>
<reference evidence="1" key="1">
    <citation type="submission" date="2021-06" db="EMBL/GenBank/DDBJ databases">
        <authorList>
            <person name="Kallberg Y."/>
            <person name="Tangrot J."/>
            <person name="Rosling A."/>
        </authorList>
    </citation>
    <scope>NUCLEOTIDE SEQUENCE</scope>
    <source>
        <strain evidence="1">CL356</strain>
    </source>
</reference>
<evidence type="ECO:0000313" key="2">
    <source>
        <dbReference type="Proteomes" id="UP000789525"/>
    </source>
</evidence>